<dbReference type="Proteomes" id="UP000570517">
    <property type="component" value="Unassembled WGS sequence"/>
</dbReference>
<keyword evidence="1" id="KW-0547">Nucleotide-binding</keyword>
<dbReference type="PANTHER" id="PTHR34301:SF8">
    <property type="entry name" value="ATPASE DOMAIN-CONTAINING PROTEIN"/>
    <property type="match status" value="1"/>
</dbReference>
<dbReference type="SUPFAM" id="SSF52540">
    <property type="entry name" value="P-loop containing nucleoside triphosphate hydrolases"/>
    <property type="match status" value="1"/>
</dbReference>
<name>A0A850PXD0_9MYCO</name>
<proteinExistence type="predicted"/>
<sequence>MNWQPRPMSLVVGGVVPTEDVVGRVRESNDVLAALVHSGAVLVGDRRHGKTSLSRLVQRMAAEQGAVVVAVSAERESYTEFVSALISELARLDPSWSKELAKIRLTLTAGPVRLERDARAAATLDELLDNAIRRARGHTLALFIDEVSVLARNLERADPGSGDTFLHLLRRVRQENPGKVATVLSGSIGFHHVSDDAPATVNDIPKIAVGPIRSDHATYLAECLLLGSATPTTDQHAVAAAIASAAENVPYYIQHLVAAARKSSYDTQVAAYPELVDLLVLDAIESPYDPWDLRHYRDRLPHYYGADAPAIGRLLDIYAHTNRPLDVDTVLMRLRSEGNPITDRAQLVSFIERLTLDHYLVRAGDADQFSSPLLQRAWKAMRR</sequence>
<keyword evidence="2" id="KW-1185">Reference proteome</keyword>
<evidence type="ECO:0000313" key="2">
    <source>
        <dbReference type="Proteomes" id="UP000570517"/>
    </source>
</evidence>
<dbReference type="EMBL" id="JABFYL010000043">
    <property type="protein sequence ID" value="NVN52325.1"/>
    <property type="molecule type" value="Genomic_DNA"/>
</dbReference>
<dbReference type="InterPro" id="IPR027417">
    <property type="entry name" value="P-loop_NTPase"/>
</dbReference>
<accession>A0A850PXD0</accession>
<dbReference type="PANTHER" id="PTHR34301">
    <property type="entry name" value="DNA-BINDING PROTEIN-RELATED"/>
    <property type="match status" value="1"/>
</dbReference>
<comment type="caution">
    <text evidence="1">The sequence shown here is derived from an EMBL/GenBank/DDBJ whole genome shotgun (WGS) entry which is preliminary data.</text>
</comment>
<reference evidence="1 2" key="1">
    <citation type="submission" date="2020-05" db="EMBL/GenBank/DDBJ databases">
        <title>Draft genome sequence of Mycobacterium hippocampi DL, isolated from European seabass, Dicentrarchus labrax, reared in fish farms.</title>
        <authorList>
            <person name="Stathopoulou P."/>
            <person name="Asimakis E."/>
            <person name="Tzokas K."/>
            <person name="Batargias C."/>
            <person name="Tsiamis G."/>
        </authorList>
    </citation>
    <scope>NUCLEOTIDE SEQUENCE [LARGE SCALE GENOMIC DNA]</scope>
    <source>
        <strain evidence="1 2">DL</strain>
    </source>
</reference>
<evidence type="ECO:0000313" key="1">
    <source>
        <dbReference type="EMBL" id="NVN52325.1"/>
    </source>
</evidence>
<dbReference type="Gene3D" id="3.40.50.300">
    <property type="entry name" value="P-loop containing nucleotide triphosphate hydrolases"/>
    <property type="match status" value="1"/>
</dbReference>
<dbReference type="GO" id="GO:0005524">
    <property type="term" value="F:ATP binding"/>
    <property type="evidence" value="ECO:0007669"/>
    <property type="project" value="UniProtKB-KW"/>
</dbReference>
<keyword evidence="1" id="KW-0067">ATP-binding</keyword>
<gene>
    <name evidence="1" type="ORF">HLY00_2709</name>
</gene>
<dbReference type="AlphaFoldDB" id="A0A850PXD0"/>
<organism evidence="1 2">
    <name type="scientific">Mycolicibacterium hippocampi</name>
    <dbReference type="NCBI Taxonomy" id="659824"/>
    <lineage>
        <taxon>Bacteria</taxon>
        <taxon>Bacillati</taxon>
        <taxon>Actinomycetota</taxon>
        <taxon>Actinomycetes</taxon>
        <taxon>Mycobacteriales</taxon>
        <taxon>Mycobacteriaceae</taxon>
        <taxon>Mycolicibacterium</taxon>
    </lineage>
</organism>
<protein>
    <submittedName>
        <fullName evidence="1">ATP-binding protein</fullName>
    </submittedName>
</protein>